<dbReference type="EMBL" id="KN832034">
    <property type="protein sequence ID" value="KIN97145.1"/>
    <property type="molecule type" value="Genomic_DNA"/>
</dbReference>
<reference evidence="2" key="2">
    <citation type="submission" date="2015-01" db="EMBL/GenBank/DDBJ databases">
        <title>Evolutionary Origins and Diversification of the Mycorrhizal Mutualists.</title>
        <authorList>
            <consortium name="DOE Joint Genome Institute"/>
            <consortium name="Mycorrhizal Genomics Consortium"/>
            <person name="Kohler A."/>
            <person name="Kuo A."/>
            <person name="Nagy L.G."/>
            <person name="Floudas D."/>
            <person name="Copeland A."/>
            <person name="Barry K.W."/>
            <person name="Cichocki N."/>
            <person name="Veneault-Fourrey C."/>
            <person name="LaButti K."/>
            <person name="Lindquist E.A."/>
            <person name="Lipzen A."/>
            <person name="Lundell T."/>
            <person name="Morin E."/>
            <person name="Murat C."/>
            <person name="Riley R."/>
            <person name="Ohm R."/>
            <person name="Sun H."/>
            <person name="Tunlid A."/>
            <person name="Henrissat B."/>
            <person name="Grigoriev I.V."/>
            <person name="Hibbett D.S."/>
            <person name="Martin F."/>
        </authorList>
    </citation>
    <scope>NUCLEOTIDE SEQUENCE [LARGE SCALE GENOMIC DNA]</scope>
    <source>
        <strain evidence="2">Marx 270</strain>
    </source>
</reference>
<dbReference type="Gene3D" id="1.20.1050.10">
    <property type="match status" value="1"/>
</dbReference>
<dbReference type="AlphaFoldDB" id="A0A0C3NND3"/>
<keyword evidence="2" id="KW-1185">Reference proteome</keyword>
<reference evidence="1 2" key="1">
    <citation type="submission" date="2014-04" db="EMBL/GenBank/DDBJ databases">
        <authorList>
            <consortium name="DOE Joint Genome Institute"/>
            <person name="Kuo A."/>
            <person name="Kohler A."/>
            <person name="Costa M.D."/>
            <person name="Nagy L.G."/>
            <person name="Floudas D."/>
            <person name="Copeland A."/>
            <person name="Barry K.W."/>
            <person name="Cichocki N."/>
            <person name="Veneault-Fourrey C."/>
            <person name="LaButti K."/>
            <person name="Lindquist E.A."/>
            <person name="Lipzen A."/>
            <person name="Lundell T."/>
            <person name="Morin E."/>
            <person name="Murat C."/>
            <person name="Sun H."/>
            <person name="Tunlid A."/>
            <person name="Henrissat B."/>
            <person name="Grigoriev I.V."/>
            <person name="Hibbett D.S."/>
            <person name="Martin F."/>
            <person name="Nordberg H.P."/>
            <person name="Cantor M.N."/>
            <person name="Hua S.X."/>
        </authorList>
    </citation>
    <scope>NUCLEOTIDE SEQUENCE [LARGE SCALE GENOMIC DNA]</scope>
    <source>
        <strain evidence="1 2">Marx 270</strain>
    </source>
</reference>
<organism evidence="1 2">
    <name type="scientific">Pisolithus tinctorius Marx 270</name>
    <dbReference type="NCBI Taxonomy" id="870435"/>
    <lineage>
        <taxon>Eukaryota</taxon>
        <taxon>Fungi</taxon>
        <taxon>Dikarya</taxon>
        <taxon>Basidiomycota</taxon>
        <taxon>Agaricomycotina</taxon>
        <taxon>Agaricomycetes</taxon>
        <taxon>Agaricomycetidae</taxon>
        <taxon>Boletales</taxon>
        <taxon>Sclerodermatineae</taxon>
        <taxon>Pisolithaceae</taxon>
        <taxon>Pisolithus</taxon>
    </lineage>
</organism>
<name>A0A0C3NND3_PISTI</name>
<evidence type="ECO:0000313" key="1">
    <source>
        <dbReference type="EMBL" id="KIN97145.1"/>
    </source>
</evidence>
<protein>
    <submittedName>
        <fullName evidence="1">Uncharacterized protein</fullName>
    </submittedName>
</protein>
<dbReference type="InParanoid" id="A0A0C3NND3"/>
<dbReference type="OrthoDB" id="4951845at2759"/>
<accession>A0A0C3NND3</accession>
<evidence type="ECO:0000313" key="2">
    <source>
        <dbReference type="Proteomes" id="UP000054217"/>
    </source>
</evidence>
<dbReference type="HOGENOM" id="CLU_2672100_0_0_1"/>
<dbReference type="Proteomes" id="UP000054217">
    <property type="component" value="Unassembled WGS sequence"/>
</dbReference>
<sequence length="75" mass="8591">MIETVARCVKMKSGKASILDKGLGKEQHRALKNTTGAVEILRRVLHEDEWEKFASWHGERWRTLLADVEKECNGV</sequence>
<proteinExistence type="predicted"/>
<gene>
    <name evidence="1" type="ORF">M404DRAFT_918296</name>
</gene>